<dbReference type="GO" id="GO:0006826">
    <property type="term" value="P:iron ion transport"/>
    <property type="evidence" value="ECO:0007669"/>
    <property type="project" value="UniProtKB-KW"/>
</dbReference>
<evidence type="ECO:0000313" key="16">
    <source>
        <dbReference type="EMBL" id="REL29563.1"/>
    </source>
</evidence>
<keyword evidence="5 11" id="KW-0812">Transmembrane</keyword>
<evidence type="ECO:0000256" key="8">
    <source>
        <dbReference type="ARBA" id="ARBA00023077"/>
    </source>
</evidence>
<evidence type="ECO:0000256" key="10">
    <source>
        <dbReference type="ARBA" id="ARBA00023237"/>
    </source>
</evidence>
<comment type="similarity">
    <text evidence="11 12">Belongs to the TonB-dependent receptor family.</text>
</comment>
<protein>
    <submittedName>
        <fullName evidence="16">TonB-dependent receptor</fullName>
    </submittedName>
</protein>
<name>A0A3E0TYW4_9GAMM</name>
<keyword evidence="13" id="KW-0732">Signal</keyword>
<dbReference type="AlphaFoldDB" id="A0A3E0TYW4"/>
<dbReference type="RefSeq" id="WP_116013500.1">
    <property type="nucleotide sequence ID" value="NZ_QUOT01000001.1"/>
</dbReference>
<keyword evidence="3 11" id="KW-1134">Transmembrane beta strand</keyword>
<dbReference type="PANTHER" id="PTHR32552:SF81">
    <property type="entry name" value="TONB-DEPENDENT OUTER MEMBRANE RECEPTOR"/>
    <property type="match status" value="1"/>
</dbReference>
<dbReference type="InterPro" id="IPR012910">
    <property type="entry name" value="Plug_dom"/>
</dbReference>
<dbReference type="Pfam" id="PF07715">
    <property type="entry name" value="Plug"/>
    <property type="match status" value="1"/>
</dbReference>
<evidence type="ECO:0000259" key="15">
    <source>
        <dbReference type="Pfam" id="PF07715"/>
    </source>
</evidence>
<dbReference type="GO" id="GO:0009279">
    <property type="term" value="C:cell outer membrane"/>
    <property type="evidence" value="ECO:0007669"/>
    <property type="project" value="UniProtKB-SubCell"/>
</dbReference>
<keyword evidence="16" id="KW-0675">Receptor</keyword>
<gene>
    <name evidence="16" type="ORF">DXX94_01850</name>
</gene>
<dbReference type="InterPro" id="IPR036942">
    <property type="entry name" value="Beta-barrel_TonB_sf"/>
</dbReference>
<feature type="domain" description="TonB-dependent receptor-like beta-barrel" evidence="14">
    <location>
        <begin position="300"/>
        <end position="830"/>
    </location>
</feature>
<keyword evidence="6" id="KW-0408">Iron</keyword>
<evidence type="ECO:0000256" key="6">
    <source>
        <dbReference type="ARBA" id="ARBA00023004"/>
    </source>
</evidence>
<feature type="chain" id="PRO_5017592284" evidence="13">
    <location>
        <begin position="29"/>
        <end position="879"/>
    </location>
</feature>
<dbReference type="SUPFAM" id="SSF56935">
    <property type="entry name" value="Porins"/>
    <property type="match status" value="1"/>
</dbReference>
<organism evidence="16 17">
    <name type="scientific">Thalassotalea euphylliae</name>
    <dbReference type="NCBI Taxonomy" id="1655234"/>
    <lineage>
        <taxon>Bacteria</taxon>
        <taxon>Pseudomonadati</taxon>
        <taxon>Pseudomonadota</taxon>
        <taxon>Gammaproteobacteria</taxon>
        <taxon>Alteromonadales</taxon>
        <taxon>Colwelliaceae</taxon>
        <taxon>Thalassotalea</taxon>
    </lineage>
</organism>
<dbReference type="InterPro" id="IPR039426">
    <property type="entry name" value="TonB-dep_rcpt-like"/>
</dbReference>
<evidence type="ECO:0000256" key="12">
    <source>
        <dbReference type="RuleBase" id="RU003357"/>
    </source>
</evidence>
<evidence type="ECO:0000256" key="3">
    <source>
        <dbReference type="ARBA" id="ARBA00022452"/>
    </source>
</evidence>
<evidence type="ECO:0000256" key="9">
    <source>
        <dbReference type="ARBA" id="ARBA00023136"/>
    </source>
</evidence>
<evidence type="ECO:0000256" key="1">
    <source>
        <dbReference type="ARBA" id="ARBA00004571"/>
    </source>
</evidence>
<sequence length="879" mass="96512">MKTSQFKRNKISLAVIASVYLTSPSIIAQQAQSEQQTVDESFLERITVTAQKRVQNQQEVPIAMTAFSGEEMAEAVIKDLFDLQKSVPGLGAFQAQNATQSSFSIRGVGTSSQNYGLESSVGLYVDGVYRARQNSMINNLIDVEGIEVLRGPQGTLFGKNTPSGAVLVRTVKPSHDGDDGFVELTAGNFGLLNVAGAMSLSAIDDILAFRVTGFTSQRDGIVDDVNFGEDILNDRDRWGARLQMLFTPSDSFELRIIADQGEIDEICCAAPTQVSNFQAREILGKFGSDAFLSQPPFNATVFRDDQFYDRQVAVSFLPKSQMTDKGLSAEINWDLNDQYTLTAISAYRSFEAYDNIDSDFTDADLFGTINDAEQDSFSQELRLTYSGESLDYILGFYYFTQDIDLNYSLYTDDLFNTFFMANFQGALDPLLNGIDQLSAATGGLIAPTAQAAPGGVGFDHVATQEHESYALFTQFDFSLTDKLTLTAGVRYTDESKDLSTVFSENFSDGSSFVPFFNSIGDPSDPATIVPGTLIYGAGVAGAILQGIGAGQIDITSPQGQAALQAFVPFQTPGWGFQALGPTTSTREDIIETLDDDQFTGTVKLSYQFDKYSMAYVSYGTGYKSGGTNTDRIAPGVDPIFEAEASESIEIGLKKDFANQDLRINAAAHYTTVDDFQANTFTGNGFNLQNAGDYEISGFELEATWYPTESIEVNFAYALVNSEYKSFERGNCWNAFTWHTGIVDPGQESTDPANPNPFCNRTGDRPGGEPEDFAILSIKKEFNLADGIYSYIQADYSHTGDMVLDASNDPYAEQDAYNLLNARIFVKFEELDLDVILWGRNILDEEYINRTNFNVPIQDGKLNAYVSDPATYGITLKKRF</sequence>
<evidence type="ECO:0000259" key="14">
    <source>
        <dbReference type="Pfam" id="PF00593"/>
    </source>
</evidence>
<dbReference type="Pfam" id="PF00593">
    <property type="entry name" value="TonB_dep_Rec_b-barrel"/>
    <property type="match status" value="1"/>
</dbReference>
<accession>A0A3E0TYW4</accession>
<feature type="domain" description="TonB-dependent receptor plug" evidence="15">
    <location>
        <begin position="57"/>
        <end position="165"/>
    </location>
</feature>
<comment type="subcellular location">
    <subcellularLocation>
        <location evidence="1 11">Cell outer membrane</location>
        <topology evidence="1 11">Multi-pass membrane protein</topology>
    </subcellularLocation>
</comment>
<evidence type="ECO:0000256" key="13">
    <source>
        <dbReference type="SAM" id="SignalP"/>
    </source>
</evidence>
<evidence type="ECO:0000256" key="5">
    <source>
        <dbReference type="ARBA" id="ARBA00022692"/>
    </source>
</evidence>
<reference evidence="17" key="1">
    <citation type="submission" date="2018-08" db="EMBL/GenBank/DDBJ databases">
        <title>Thalassotalea euphylliae genome.</title>
        <authorList>
            <person name="Summers S."/>
            <person name="Rice S.A."/>
            <person name="Freckelton M.L."/>
            <person name="Nedved B.T."/>
            <person name="Hadfield M.G."/>
        </authorList>
    </citation>
    <scope>NUCLEOTIDE SEQUENCE [LARGE SCALE GENOMIC DNA]</scope>
    <source>
        <strain evidence="17">H3</strain>
    </source>
</reference>
<evidence type="ECO:0000256" key="7">
    <source>
        <dbReference type="ARBA" id="ARBA00023065"/>
    </source>
</evidence>
<evidence type="ECO:0000256" key="11">
    <source>
        <dbReference type="PROSITE-ProRule" id="PRU01360"/>
    </source>
</evidence>
<dbReference type="PANTHER" id="PTHR32552">
    <property type="entry name" value="FERRICHROME IRON RECEPTOR-RELATED"/>
    <property type="match status" value="1"/>
</dbReference>
<dbReference type="PROSITE" id="PS52016">
    <property type="entry name" value="TONB_DEPENDENT_REC_3"/>
    <property type="match status" value="1"/>
</dbReference>
<dbReference type="EMBL" id="QUOT01000001">
    <property type="protein sequence ID" value="REL29563.1"/>
    <property type="molecule type" value="Genomic_DNA"/>
</dbReference>
<dbReference type="Gene3D" id="2.40.170.20">
    <property type="entry name" value="TonB-dependent receptor, beta-barrel domain"/>
    <property type="match status" value="2"/>
</dbReference>
<evidence type="ECO:0000313" key="17">
    <source>
        <dbReference type="Proteomes" id="UP000256899"/>
    </source>
</evidence>
<comment type="caution">
    <text evidence="16">The sequence shown here is derived from an EMBL/GenBank/DDBJ whole genome shotgun (WGS) entry which is preliminary data.</text>
</comment>
<feature type="signal peptide" evidence="13">
    <location>
        <begin position="1"/>
        <end position="28"/>
    </location>
</feature>
<keyword evidence="8 12" id="KW-0798">TonB box</keyword>
<keyword evidence="9 11" id="KW-0472">Membrane</keyword>
<keyword evidence="7" id="KW-0406">Ion transport</keyword>
<keyword evidence="10 11" id="KW-0998">Cell outer membrane</keyword>
<keyword evidence="4" id="KW-0410">Iron transport</keyword>
<proteinExistence type="inferred from homology"/>
<evidence type="ECO:0000256" key="4">
    <source>
        <dbReference type="ARBA" id="ARBA00022496"/>
    </source>
</evidence>
<keyword evidence="17" id="KW-1185">Reference proteome</keyword>
<dbReference type="Proteomes" id="UP000256899">
    <property type="component" value="Unassembled WGS sequence"/>
</dbReference>
<dbReference type="InterPro" id="IPR000531">
    <property type="entry name" value="Beta-barrel_TonB"/>
</dbReference>
<keyword evidence="2 11" id="KW-0813">Transport</keyword>
<evidence type="ECO:0000256" key="2">
    <source>
        <dbReference type="ARBA" id="ARBA00022448"/>
    </source>
</evidence>